<proteinExistence type="predicted"/>
<feature type="signal peptide" evidence="1">
    <location>
        <begin position="1"/>
        <end position="20"/>
    </location>
</feature>
<dbReference type="STRING" id="661478.OP10G_4240"/>
<gene>
    <name evidence="2" type="ORF">OP10G_4240</name>
</gene>
<dbReference type="AlphaFoldDB" id="A0A068NVT0"/>
<protein>
    <submittedName>
        <fullName evidence="2">Uncharacterized protein</fullName>
    </submittedName>
</protein>
<evidence type="ECO:0000313" key="3">
    <source>
        <dbReference type="Proteomes" id="UP000027982"/>
    </source>
</evidence>
<dbReference type="InterPro" id="IPR045584">
    <property type="entry name" value="Pilin-like"/>
</dbReference>
<reference evidence="2 3" key="1">
    <citation type="journal article" date="2014" name="PLoS ONE">
        <title>The first complete genome sequence of the class fimbriimonadia in the phylum armatimonadetes.</title>
        <authorList>
            <person name="Hu Z.Y."/>
            <person name="Wang Y.Z."/>
            <person name="Im W.T."/>
            <person name="Wang S.Y."/>
            <person name="Zhao G.P."/>
            <person name="Zheng H.J."/>
            <person name="Quan Z.X."/>
        </authorList>
    </citation>
    <scope>NUCLEOTIDE SEQUENCE [LARGE SCALE GENOMIC DNA]</scope>
    <source>
        <strain evidence="2">Gsoil 348</strain>
    </source>
</reference>
<keyword evidence="1" id="KW-0732">Signal</keyword>
<organism evidence="2 3">
    <name type="scientific">Fimbriimonas ginsengisoli Gsoil 348</name>
    <dbReference type="NCBI Taxonomy" id="661478"/>
    <lineage>
        <taxon>Bacteria</taxon>
        <taxon>Bacillati</taxon>
        <taxon>Armatimonadota</taxon>
        <taxon>Fimbriimonadia</taxon>
        <taxon>Fimbriimonadales</taxon>
        <taxon>Fimbriimonadaceae</taxon>
        <taxon>Fimbriimonas</taxon>
    </lineage>
</organism>
<feature type="chain" id="PRO_5001654296" evidence="1">
    <location>
        <begin position="21"/>
        <end position="290"/>
    </location>
</feature>
<dbReference type="SUPFAM" id="SSF54523">
    <property type="entry name" value="Pili subunits"/>
    <property type="match status" value="1"/>
</dbReference>
<evidence type="ECO:0000313" key="2">
    <source>
        <dbReference type="EMBL" id="AIE87608.1"/>
    </source>
</evidence>
<evidence type="ECO:0000256" key="1">
    <source>
        <dbReference type="SAM" id="SignalP"/>
    </source>
</evidence>
<dbReference type="KEGG" id="fgi:OP10G_4240"/>
<accession>A0A068NVT0</accession>
<sequence>MVIAIIAILAAILFPVFAQAKDAAKKTADLSNLKQIGTSMNIYVGDSDDVLPTIREGASNWGCGLPSGTPLGDCHQVMSIVSQLEPYVKNRQIWKSPNDTMERCDGTNQCGDRWTGGAVSYIPSYNGQTNWINQGSASPSVTSFGVFGHAWALSDGTPRNGTTGSFSTTQIGAPADTAILSPAYISWSYYSGLVQYRADGRAWAFDNVELSGGIPAWPKTINVAYAWCCSTDAMSIGAYTGGKTTNYLFADGHAKGMDRHQLMDRRWVTDINGAIAAKAKNKVHWDEAFH</sequence>
<keyword evidence="3" id="KW-1185">Reference proteome</keyword>
<dbReference type="Gene3D" id="3.30.700.10">
    <property type="entry name" value="Glycoprotein, Type 4 Pilin"/>
    <property type="match status" value="1"/>
</dbReference>
<dbReference type="EMBL" id="CP007139">
    <property type="protein sequence ID" value="AIE87608.1"/>
    <property type="molecule type" value="Genomic_DNA"/>
</dbReference>
<name>A0A068NVT0_FIMGI</name>
<dbReference type="HOGENOM" id="CLU_041661_1_0_0"/>
<dbReference type="Proteomes" id="UP000027982">
    <property type="component" value="Chromosome"/>
</dbReference>